<dbReference type="EMBL" id="CP016174">
    <property type="protein sequence ID" value="ANN17935.1"/>
    <property type="molecule type" value="Genomic_DNA"/>
</dbReference>
<keyword evidence="3" id="KW-1185">Reference proteome</keyword>
<keyword evidence="1" id="KW-0812">Transmembrane</keyword>
<evidence type="ECO:0000313" key="3">
    <source>
        <dbReference type="Proteomes" id="UP000093695"/>
    </source>
</evidence>
<evidence type="ECO:0000256" key="1">
    <source>
        <dbReference type="SAM" id="Phobius"/>
    </source>
</evidence>
<protein>
    <submittedName>
        <fullName evidence="2">Uncharacterized protein</fullName>
    </submittedName>
</protein>
<feature type="transmembrane region" description="Helical" evidence="1">
    <location>
        <begin position="28"/>
        <end position="61"/>
    </location>
</feature>
<gene>
    <name evidence="2" type="ORF">SD37_21305</name>
</gene>
<feature type="transmembrane region" description="Helical" evidence="1">
    <location>
        <begin position="151"/>
        <end position="169"/>
    </location>
</feature>
<dbReference type="KEGG" id="aori:SD37_21305"/>
<accession>A0A193C0J1</accession>
<feature type="transmembrane region" description="Helical" evidence="1">
    <location>
        <begin position="73"/>
        <end position="91"/>
    </location>
</feature>
<dbReference type="RefSeq" id="WP_044851886.1">
    <property type="nucleotide sequence ID" value="NZ_CP016174.1"/>
</dbReference>
<keyword evidence="1" id="KW-1133">Transmembrane helix</keyword>
<feature type="transmembrane region" description="Helical" evidence="1">
    <location>
        <begin position="212"/>
        <end position="232"/>
    </location>
</feature>
<dbReference type="Proteomes" id="UP000093695">
    <property type="component" value="Chromosome"/>
</dbReference>
<name>A0A193C0J1_AMYOR</name>
<dbReference type="AlphaFoldDB" id="A0A193C0J1"/>
<keyword evidence="1" id="KW-0472">Membrane</keyword>
<feature type="transmembrane region" description="Helical" evidence="1">
    <location>
        <begin position="175"/>
        <end position="200"/>
    </location>
</feature>
<reference evidence="2 3" key="1">
    <citation type="journal article" date="2015" name="Genome Announc.">
        <title>Draft Genome Sequence of Norvancomycin-Producing Strain Amycolatopsis orientalis CPCC200066.</title>
        <authorList>
            <person name="Lei X."/>
            <person name="Yuan F."/>
            <person name="Shi Y."/>
            <person name="Li X."/>
            <person name="Wang L."/>
            <person name="Hong B."/>
        </authorList>
    </citation>
    <scope>NUCLEOTIDE SEQUENCE [LARGE SCALE GENOMIC DNA]</scope>
    <source>
        <strain evidence="2 3">B-37</strain>
    </source>
</reference>
<organism evidence="2 3">
    <name type="scientific">Amycolatopsis orientalis</name>
    <name type="common">Nocardia orientalis</name>
    <dbReference type="NCBI Taxonomy" id="31958"/>
    <lineage>
        <taxon>Bacteria</taxon>
        <taxon>Bacillati</taxon>
        <taxon>Actinomycetota</taxon>
        <taxon>Actinomycetes</taxon>
        <taxon>Pseudonocardiales</taxon>
        <taxon>Pseudonocardiaceae</taxon>
        <taxon>Amycolatopsis</taxon>
    </lineage>
</organism>
<feature type="transmembrane region" description="Helical" evidence="1">
    <location>
        <begin position="103"/>
        <end position="122"/>
    </location>
</feature>
<dbReference type="STRING" id="31958.SD37_21305"/>
<proteinExistence type="predicted"/>
<sequence>MAEWLDKTIEEGVPEVVENRLGRRLLYAVFWATTAILAFWFLSTGVVYGAFVIGAPLLLLLTTRLRGLATVPRAMLVISGLAALVPTFFLGKYKAAEDGHTGLILVGFLVFLVWGAAYPAVLDKLDERFHLSQFPEELRPRKLESAQRHELAMLRVLLVKLTMATLAMLVADASIVAALCVAALLLRTHWSAVLAGLACLLETVVEINGLSLVVTFDPVAIGAGLLAAALWWDAFKNPLWDRRAGLEGGW</sequence>
<evidence type="ECO:0000313" key="2">
    <source>
        <dbReference type="EMBL" id="ANN17935.1"/>
    </source>
</evidence>